<protein>
    <submittedName>
        <fullName evidence="8">Uncharacterized protein</fullName>
    </submittedName>
</protein>
<dbReference type="PANTHER" id="PTHR13264">
    <property type="entry name" value="GCIP-INTERACTING PROTEIN P29"/>
    <property type="match status" value="1"/>
</dbReference>
<feature type="region of interest" description="Disordered" evidence="7">
    <location>
        <begin position="164"/>
        <end position="198"/>
    </location>
</feature>
<keyword evidence="4" id="KW-0747">Spliceosome</keyword>
<keyword evidence="5" id="KW-0508">mRNA splicing</keyword>
<dbReference type="InterPro" id="IPR013260">
    <property type="entry name" value="mRNA_splic_SYF2"/>
</dbReference>
<keyword evidence="6" id="KW-0539">Nucleus</keyword>
<organism evidence="8 9">
    <name type="scientific">Hibiscus sabdariffa</name>
    <name type="common">roselle</name>
    <dbReference type="NCBI Taxonomy" id="183260"/>
    <lineage>
        <taxon>Eukaryota</taxon>
        <taxon>Viridiplantae</taxon>
        <taxon>Streptophyta</taxon>
        <taxon>Embryophyta</taxon>
        <taxon>Tracheophyta</taxon>
        <taxon>Spermatophyta</taxon>
        <taxon>Magnoliopsida</taxon>
        <taxon>eudicotyledons</taxon>
        <taxon>Gunneridae</taxon>
        <taxon>Pentapetalae</taxon>
        <taxon>rosids</taxon>
        <taxon>malvids</taxon>
        <taxon>Malvales</taxon>
        <taxon>Malvaceae</taxon>
        <taxon>Malvoideae</taxon>
        <taxon>Hibiscus</taxon>
    </lineage>
</organism>
<keyword evidence="9" id="KW-1185">Reference proteome</keyword>
<evidence type="ECO:0000313" key="8">
    <source>
        <dbReference type="EMBL" id="KAK8479972.1"/>
    </source>
</evidence>
<comment type="similarity">
    <text evidence="2">Belongs to the SYF2 family.</text>
</comment>
<evidence type="ECO:0000256" key="4">
    <source>
        <dbReference type="ARBA" id="ARBA00022728"/>
    </source>
</evidence>
<proteinExistence type="inferred from homology"/>
<keyword evidence="3" id="KW-0507">mRNA processing</keyword>
<reference evidence="8 9" key="1">
    <citation type="journal article" date="2024" name="G3 (Bethesda)">
        <title>Genome assembly of Hibiscus sabdariffa L. provides insights into metabolisms of medicinal natural products.</title>
        <authorList>
            <person name="Kim T."/>
        </authorList>
    </citation>
    <scope>NUCLEOTIDE SEQUENCE [LARGE SCALE GENOMIC DNA]</scope>
    <source>
        <strain evidence="8">TK-2024</strain>
        <tissue evidence="8">Old leaves</tissue>
    </source>
</reference>
<comment type="caution">
    <text evidence="8">The sequence shown here is derived from an EMBL/GenBank/DDBJ whole genome shotgun (WGS) entry which is preliminary data.</text>
</comment>
<gene>
    <name evidence="8" type="ORF">V6N12_019809</name>
</gene>
<dbReference type="EMBL" id="JBBPBM010002169">
    <property type="protein sequence ID" value="KAK8479972.1"/>
    <property type="molecule type" value="Genomic_DNA"/>
</dbReference>
<evidence type="ECO:0000256" key="7">
    <source>
        <dbReference type="SAM" id="MobiDB-lite"/>
    </source>
</evidence>
<evidence type="ECO:0000256" key="1">
    <source>
        <dbReference type="ARBA" id="ARBA00004123"/>
    </source>
</evidence>
<comment type="subcellular location">
    <subcellularLocation>
        <location evidence="1">Nucleus</location>
    </subcellularLocation>
</comment>
<name>A0ABR1ZIA1_9ROSI</name>
<dbReference type="Proteomes" id="UP001472677">
    <property type="component" value="Unassembled WGS sequence"/>
</dbReference>
<dbReference type="PANTHER" id="PTHR13264:SF5">
    <property type="entry name" value="PRE-MRNA-SPLICING FACTOR SYF2"/>
    <property type="match status" value="1"/>
</dbReference>
<evidence type="ECO:0000256" key="2">
    <source>
        <dbReference type="ARBA" id="ARBA00010028"/>
    </source>
</evidence>
<evidence type="ECO:0000256" key="3">
    <source>
        <dbReference type="ARBA" id="ARBA00022664"/>
    </source>
</evidence>
<accession>A0ABR1ZIA1</accession>
<sequence length="198" mass="22779">MVEQRVHPDCINASNPFHECVAYCFRKIAEAKARKDKSETDKPREIKMEEQRVHPDCINAWNPFHECVAYCFRKIAEAKAGKDKLKTVETPQPEGGQPVSFLAYQEQDVQHCVPEESSDKPREIKMEEQRVHPDCINASNPFHECVAYCFRKIAEAKARKDKLKTETLQPDGGQPVSFLAYQEQDVQHSVPEENSDEF</sequence>
<evidence type="ECO:0000256" key="5">
    <source>
        <dbReference type="ARBA" id="ARBA00023187"/>
    </source>
</evidence>
<evidence type="ECO:0000313" key="9">
    <source>
        <dbReference type="Proteomes" id="UP001472677"/>
    </source>
</evidence>
<evidence type="ECO:0000256" key="6">
    <source>
        <dbReference type="ARBA" id="ARBA00023242"/>
    </source>
</evidence>